<accession>A0A139ID86</accession>
<dbReference type="EMBL" id="LFZO01000143">
    <property type="protein sequence ID" value="KXT12698.1"/>
    <property type="molecule type" value="Genomic_DNA"/>
</dbReference>
<comment type="caution">
    <text evidence="2">The sequence shown here is derived from an EMBL/GenBank/DDBJ whole genome shotgun (WGS) entry which is preliminary data.</text>
</comment>
<sequence length="107" mass="12208">MAWISTGLNSGHHYDMVPTRAEDPGSNQIRKHYSNQLVTTEPRYEQAYFKFTSDSKCLFETIKQAPTPHRRNDTHLVKLAEKFPSGLLKLPQLRDGKAVIMALVIQP</sequence>
<reference evidence="2 3" key="1">
    <citation type="submission" date="2015-07" db="EMBL/GenBank/DDBJ databases">
        <title>Comparative genomics of the Sigatoka disease complex on banana suggests a link between parallel evolutionary changes in Pseudocercospora fijiensis and Pseudocercospora eumusae and increased virulence on the banana host.</title>
        <authorList>
            <person name="Chang T.-C."/>
            <person name="Salvucci A."/>
            <person name="Crous P.W."/>
            <person name="Stergiopoulos I."/>
        </authorList>
    </citation>
    <scope>NUCLEOTIDE SEQUENCE [LARGE SCALE GENOMIC DNA]</scope>
    <source>
        <strain evidence="2 3">CBS 116634</strain>
    </source>
</reference>
<proteinExistence type="predicted"/>
<gene>
    <name evidence="2" type="ORF">AC579_3281</name>
</gene>
<keyword evidence="3" id="KW-1185">Reference proteome</keyword>
<name>A0A139ID86_9PEZI</name>
<feature type="region of interest" description="Disordered" evidence="1">
    <location>
        <begin position="1"/>
        <end position="28"/>
    </location>
</feature>
<evidence type="ECO:0000313" key="2">
    <source>
        <dbReference type="EMBL" id="KXT12698.1"/>
    </source>
</evidence>
<protein>
    <submittedName>
        <fullName evidence="2">Uncharacterized protein</fullName>
    </submittedName>
</protein>
<evidence type="ECO:0000256" key="1">
    <source>
        <dbReference type="SAM" id="MobiDB-lite"/>
    </source>
</evidence>
<dbReference type="AlphaFoldDB" id="A0A139ID86"/>
<feature type="compositionally biased region" description="Basic and acidic residues" evidence="1">
    <location>
        <begin position="12"/>
        <end position="23"/>
    </location>
</feature>
<dbReference type="Proteomes" id="UP000073492">
    <property type="component" value="Unassembled WGS sequence"/>
</dbReference>
<organism evidence="2 3">
    <name type="scientific">Pseudocercospora musae</name>
    <dbReference type="NCBI Taxonomy" id="113226"/>
    <lineage>
        <taxon>Eukaryota</taxon>
        <taxon>Fungi</taxon>
        <taxon>Dikarya</taxon>
        <taxon>Ascomycota</taxon>
        <taxon>Pezizomycotina</taxon>
        <taxon>Dothideomycetes</taxon>
        <taxon>Dothideomycetidae</taxon>
        <taxon>Mycosphaerellales</taxon>
        <taxon>Mycosphaerellaceae</taxon>
        <taxon>Pseudocercospora</taxon>
    </lineage>
</organism>
<evidence type="ECO:0000313" key="3">
    <source>
        <dbReference type="Proteomes" id="UP000073492"/>
    </source>
</evidence>